<keyword evidence="3" id="KW-0813">Transport</keyword>
<evidence type="ECO:0000256" key="3">
    <source>
        <dbReference type="ARBA" id="ARBA00022448"/>
    </source>
</evidence>
<dbReference type="PANTHER" id="PTHR34975">
    <property type="entry name" value="SPORE GERMINATION PROTEIN A2"/>
    <property type="match status" value="1"/>
</dbReference>
<feature type="transmembrane region" description="Helical" evidence="8">
    <location>
        <begin position="309"/>
        <end position="327"/>
    </location>
</feature>
<proteinExistence type="inferred from homology"/>
<dbReference type="GO" id="GO:0009847">
    <property type="term" value="P:spore germination"/>
    <property type="evidence" value="ECO:0007669"/>
    <property type="project" value="InterPro"/>
</dbReference>
<name>A0A1W5ZXX3_9BACI</name>
<sequence>MNKTKTKIKLSRRQYFFIIVQTEIGVGILSLPYDLHTVAKQDGWISLLIGGILLQIVLFIIWLIAKRYPEKDFFEINEAVFSKWVGKCVSFLYIAYFIIVGMVILLLFVRLISLWVLPQTPFWILAFFMILVCFYLASGGVIVMGRFYTFVSPLLIFLIVFVIYATKESKLLYLFPILQSGWMPVIKGANEAVLSFFGFIISLVIYSKVEGKPKQKLRTIFYAHWCVVLFYLFTVIVSFTFFSTIEISFVQEPLLFMLKSFEFPVVTRLDLFFLSIWMVSVATTITTYIYMIGLGIIDVFNTKTTTIPNLIAAALLFIPSSIVGYNMNLVDQINNLVVWFGYIFSIAFLVIIYVVSLLRGNKRGGVS</sequence>
<feature type="transmembrane region" description="Helical" evidence="8">
    <location>
        <begin position="339"/>
        <end position="358"/>
    </location>
</feature>
<protein>
    <submittedName>
        <fullName evidence="9">Uncharacterized protein</fullName>
    </submittedName>
</protein>
<evidence type="ECO:0000256" key="8">
    <source>
        <dbReference type="SAM" id="Phobius"/>
    </source>
</evidence>
<evidence type="ECO:0000256" key="1">
    <source>
        <dbReference type="ARBA" id="ARBA00004141"/>
    </source>
</evidence>
<evidence type="ECO:0000256" key="7">
    <source>
        <dbReference type="ARBA" id="ARBA00023136"/>
    </source>
</evidence>
<dbReference type="KEGG" id="hmn:HM131_15660"/>
<dbReference type="Pfam" id="PF03845">
    <property type="entry name" value="Spore_permease"/>
    <property type="match status" value="1"/>
</dbReference>
<dbReference type="GO" id="GO:0016020">
    <property type="term" value="C:membrane"/>
    <property type="evidence" value="ECO:0007669"/>
    <property type="project" value="UniProtKB-SubCell"/>
</dbReference>
<comment type="subcellular location">
    <subcellularLocation>
        <location evidence="1">Membrane</location>
        <topology evidence="1">Multi-pass membrane protein</topology>
    </subcellularLocation>
</comment>
<dbReference type="Gene3D" id="1.20.1740.10">
    <property type="entry name" value="Amino acid/polyamine transporter I"/>
    <property type="match status" value="1"/>
</dbReference>
<evidence type="ECO:0000313" key="10">
    <source>
        <dbReference type="Proteomes" id="UP000192527"/>
    </source>
</evidence>
<evidence type="ECO:0000256" key="6">
    <source>
        <dbReference type="ARBA" id="ARBA00022989"/>
    </source>
</evidence>
<dbReference type="EMBL" id="CP020772">
    <property type="protein sequence ID" value="ARI78196.1"/>
    <property type="molecule type" value="Genomic_DNA"/>
</dbReference>
<feature type="transmembrane region" description="Helical" evidence="8">
    <location>
        <begin position="147"/>
        <end position="166"/>
    </location>
</feature>
<dbReference type="Proteomes" id="UP000192527">
    <property type="component" value="Chromosome"/>
</dbReference>
<accession>A0A1W5ZXX3</accession>
<evidence type="ECO:0000313" key="9">
    <source>
        <dbReference type="EMBL" id="ARI78196.1"/>
    </source>
</evidence>
<dbReference type="RefSeq" id="WP_085030655.1">
    <property type="nucleotide sequence ID" value="NZ_CP020772.1"/>
</dbReference>
<dbReference type="STRING" id="402384.HM131_15660"/>
<feature type="transmembrane region" description="Helical" evidence="8">
    <location>
        <begin position="221"/>
        <end position="251"/>
    </location>
</feature>
<dbReference type="PANTHER" id="PTHR34975:SF2">
    <property type="entry name" value="SPORE GERMINATION PROTEIN A2"/>
    <property type="match status" value="1"/>
</dbReference>
<keyword evidence="10" id="KW-1185">Reference proteome</keyword>
<evidence type="ECO:0000256" key="4">
    <source>
        <dbReference type="ARBA" id="ARBA00022544"/>
    </source>
</evidence>
<feature type="transmembrane region" description="Helical" evidence="8">
    <location>
        <begin position="91"/>
        <end position="116"/>
    </location>
</feature>
<reference evidence="9 10" key="1">
    <citation type="submission" date="2017-04" db="EMBL/GenBank/DDBJ databases">
        <title>The whole genome sequencing and assembly of Halobacillus mangrovi strain.</title>
        <authorList>
            <person name="Lee S.-J."/>
            <person name="Park M.-K."/>
            <person name="Kim J.-Y."/>
            <person name="Lee Y.-J."/>
            <person name="Yi H."/>
            <person name="Bahn Y.-S."/>
            <person name="Kim J.F."/>
            <person name="Lee D.-W."/>
        </authorList>
    </citation>
    <scope>NUCLEOTIDE SEQUENCE [LARGE SCALE GENOMIC DNA]</scope>
    <source>
        <strain evidence="9 10">KTB 131</strain>
    </source>
</reference>
<dbReference type="NCBIfam" id="TIGR00912">
    <property type="entry name" value="2A0309"/>
    <property type="match status" value="1"/>
</dbReference>
<keyword evidence="7 8" id="KW-0472">Membrane</keyword>
<evidence type="ECO:0000256" key="2">
    <source>
        <dbReference type="ARBA" id="ARBA00007998"/>
    </source>
</evidence>
<dbReference type="AlphaFoldDB" id="A0A1W5ZXX3"/>
<gene>
    <name evidence="9" type="ORF">HM131_15660</name>
</gene>
<feature type="transmembrane region" description="Helical" evidence="8">
    <location>
        <begin position="122"/>
        <end position="142"/>
    </location>
</feature>
<keyword evidence="6 8" id="KW-1133">Transmembrane helix</keyword>
<comment type="similarity">
    <text evidence="2">Belongs to the amino acid-polyamine-organocation (APC) superfamily. Spore germination protein (SGP) (TC 2.A.3.9) family.</text>
</comment>
<feature type="transmembrane region" description="Helical" evidence="8">
    <location>
        <begin position="271"/>
        <end position="297"/>
    </location>
</feature>
<keyword evidence="4" id="KW-0309">Germination</keyword>
<dbReference type="OrthoDB" id="2446105at2"/>
<evidence type="ECO:0000256" key="5">
    <source>
        <dbReference type="ARBA" id="ARBA00022692"/>
    </source>
</evidence>
<dbReference type="InterPro" id="IPR004761">
    <property type="entry name" value="Spore_GerAB"/>
</dbReference>
<feature type="transmembrane region" description="Helical" evidence="8">
    <location>
        <begin position="192"/>
        <end position="209"/>
    </location>
</feature>
<feature type="transmembrane region" description="Helical" evidence="8">
    <location>
        <begin position="15"/>
        <end position="33"/>
    </location>
</feature>
<feature type="transmembrane region" description="Helical" evidence="8">
    <location>
        <begin position="45"/>
        <end position="65"/>
    </location>
</feature>
<keyword evidence="5 8" id="KW-0812">Transmembrane</keyword>
<organism evidence="9 10">
    <name type="scientific">Halobacillus mangrovi</name>
    <dbReference type="NCBI Taxonomy" id="402384"/>
    <lineage>
        <taxon>Bacteria</taxon>
        <taxon>Bacillati</taxon>
        <taxon>Bacillota</taxon>
        <taxon>Bacilli</taxon>
        <taxon>Bacillales</taxon>
        <taxon>Bacillaceae</taxon>
        <taxon>Halobacillus</taxon>
    </lineage>
</organism>